<dbReference type="EC" id="1.11.1.26" evidence="4 14"/>
<evidence type="ECO:0000313" key="16">
    <source>
        <dbReference type="EMBL" id="BET44830.1"/>
    </source>
</evidence>
<protein>
    <recommendedName>
        <fullName evidence="5 14">Alkyl hydroperoxide reductase C</fullName>
        <ecNumber evidence="4 14">1.11.1.26</ecNumber>
    </recommendedName>
    <alternativeName>
        <fullName evidence="14">Peroxiredoxin</fullName>
    </alternativeName>
    <alternativeName>
        <fullName evidence="14">Thioredoxin peroxidase</fullName>
    </alternativeName>
</protein>
<evidence type="ECO:0000256" key="3">
    <source>
        <dbReference type="ARBA" id="ARBA00011654"/>
    </source>
</evidence>
<dbReference type="InterPro" id="IPR019479">
    <property type="entry name" value="Peroxiredoxin_C"/>
</dbReference>
<dbReference type="InterPro" id="IPR024706">
    <property type="entry name" value="Peroxiredoxin_AhpC-typ"/>
</dbReference>
<dbReference type="PANTHER" id="PTHR10681:SF121">
    <property type="entry name" value="ALKYL HYDROPEROXIDE REDUCTASE C"/>
    <property type="match status" value="1"/>
</dbReference>
<dbReference type="InterPro" id="IPR050217">
    <property type="entry name" value="Peroxiredoxin"/>
</dbReference>
<dbReference type="GO" id="GO:0042744">
    <property type="term" value="P:hydrogen peroxide catabolic process"/>
    <property type="evidence" value="ECO:0007669"/>
    <property type="project" value="TreeGrafter"/>
</dbReference>
<evidence type="ECO:0000256" key="1">
    <source>
        <dbReference type="ARBA" id="ARBA00004496"/>
    </source>
</evidence>
<reference evidence="16" key="2">
    <citation type="submission" date="2023-10" db="EMBL/GenBank/DDBJ databases">
        <authorList>
            <person name="Koga R."/>
            <person name="Fukatsu T."/>
        </authorList>
    </citation>
    <scope>NUCLEOTIDE SEQUENCE</scope>
    <source>
        <strain evidence="16">Kw-01</strain>
    </source>
</reference>
<keyword evidence="9 14" id="KW-0560">Oxidoreductase</keyword>
<comment type="subunit">
    <text evidence="3">Homodimer; disulfide-linked, upon oxidation. 5 homodimers assemble to form a ring-like decamer.</text>
</comment>
<name>A0AAT9G517_9ENTR</name>
<keyword evidence="6 14" id="KW-0963">Cytoplasm</keyword>
<feature type="domain" description="Thioredoxin" evidence="15">
    <location>
        <begin position="2"/>
        <end position="165"/>
    </location>
</feature>
<dbReference type="PROSITE" id="PS51352">
    <property type="entry name" value="THIOREDOXIN_2"/>
    <property type="match status" value="1"/>
</dbReference>
<evidence type="ECO:0000256" key="11">
    <source>
        <dbReference type="ARBA" id="ARBA00023284"/>
    </source>
</evidence>
<accession>A0AAT9G517</accession>
<dbReference type="GO" id="GO:0006979">
    <property type="term" value="P:response to oxidative stress"/>
    <property type="evidence" value="ECO:0007669"/>
    <property type="project" value="UniProtKB-UniRule"/>
</dbReference>
<gene>
    <name evidence="16" type="primary">ahpC</name>
    <name evidence="16" type="ORF">ACHINZ_5050</name>
</gene>
<organism evidence="16">
    <name type="scientific">Candidatus Aschnera chinzeii</name>
    <dbReference type="NCBI Taxonomy" id="1485666"/>
    <lineage>
        <taxon>Bacteria</taxon>
        <taxon>Pseudomonadati</taxon>
        <taxon>Pseudomonadota</taxon>
        <taxon>Gammaproteobacteria</taxon>
        <taxon>Enterobacterales</taxon>
        <taxon>Enterobacteriaceae</taxon>
        <taxon>Candidatus Aschnera</taxon>
    </lineage>
</organism>
<evidence type="ECO:0000256" key="14">
    <source>
        <dbReference type="RuleBase" id="RU366004"/>
    </source>
</evidence>
<keyword evidence="10 14" id="KW-1015">Disulfide bond</keyword>
<dbReference type="GO" id="GO:0045454">
    <property type="term" value="P:cell redox homeostasis"/>
    <property type="evidence" value="ECO:0007669"/>
    <property type="project" value="TreeGrafter"/>
</dbReference>
<comment type="catalytic activity">
    <reaction evidence="12 14">
        <text>a hydroperoxide + NADH + H(+) = an alcohol + NAD(+) + H2O</text>
        <dbReference type="Rhea" id="RHEA:62628"/>
        <dbReference type="ChEBI" id="CHEBI:15377"/>
        <dbReference type="ChEBI" id="CHEBI:15378"/>
        <dbReference type="ChEBI" id="CHEBI:30879"/>
        <dbReference type="ChEBI" id="CHEBI:35924"/>
        <dbReference type="ChEBI" id="CHEBI:57540"/>
        <dbReference type="ChEBI" id="CHEBI:57945"/>
        <dbReference type="EC" id="1.11.1.26"/>
    </reaction>
</comment>
<dbReference type="GO" id="GO:0102039">
    <property type="term" value="F:NADH-dependent peroxiredoxin activity"/>
    <property type="evidence" value="ECO:0007669"/>
    <property type="project" value="UniProtKB-EC"/>
</dbReference>
<proteinExistence type="inferred from homology"/>
<dbReference type="CDD" id="cd03015">
    <property type="entry name" value="PRX_Typ2cys"/>
    <property type="match status" value="1"/>
</dbReference>
<evidence type="ECO:0000256" key="6">
    <source>
        <dbReference type="ARBA" id="ARBA00022490"/>
    </source>
</evidence>
<comment type="function">
    <text evidence="14">Thiol-specific peroxidase that catalyzes the reduction of hydrogen peroxide and organic hydroperoxides to water and alcohols, respectively. Plays a role in cell protection against oxidative stress by detoxifying peroxides.</text>
</comment>
<feature type="active site" description="Cysteine sulfenic acid (-SOH) intermediate; for peroxidase activity" evidence="13">
    <location>
        <position position="47"/>
    </location>
</feature>
<evidence type="ECO:0000256" key="10">
    <source>
        <dbReference type="ARBA" id="ARBA00023157"/>
    </source>
</evidence>
<dbReference type="InterPro" id="IPR017559">
    <property type="entry name" value="AhpC"/>
</dbReference>
<dbReference type="InterPro" id="IPR013766">
    <property type="entry name" value="Thioredoxin_domain"/>
</dbReference>
<dbReference type="GO" id="GO:0008379">
    <property type="term" value="F:thioredoxin peroxidase activity"/>
    <property type="evidence" value="ECO:0007669"/>
    <property type="project" value="TreeGrafter"/>
</dbReference>
<dbReference type="PIRSF" id="PIRSF000239">
    <property type="entry name" value="AHPC"/>
    <property type="match status" value="1"/>
</dbReference>
<dbReference type="PANTHER" id="PTHR10681">
    <property type="entry name" value="THIOREDOXIN PEROXIDASE"/>
    <property type="match status" value="1"/>
</dbReference>
<comment type="similarity">
    <text evidence="2 14">Belongs to the peroxiredoxin family. AhpC/Prx1 subfamily.</text>
</comment>
<evidence type="ECO:0000256" key="8">
    <source>
        <dbReference type="ARBA" id="ARBA00022862"/>
    </source>
</evidence>
<evidence type="ECO:0000256" key="7">
    <source>
        <dbReference type="ARBA" id="ARBA00022559"/>
    </source>
</evidence>
<evidence type="ECO:0000256" key="5">
    <source>
        <dbReference type="ARBA" id="ARBA00017462"/>
    </source>
</evidence>
<dbReference type="InterPro" id="IPR036249">
    <property type="entry name" value="Thioredoxin-like_sf"/>
</dbReference>
<keyword evidence="11 14" id="KW-0676">Redox-active center</keyword>
<dbReference type="GO" id="GO:0005829">
    <property type="term" value="C:cytosol"/>
    <property type="evidence" value="ECO:0007669"/>
    <property type="project" value="TreeGrafter"/>
</dbReference>
<reference evidence="16" key="1">
    <citation type="journal article" date="2023" name="Front. Microbiol.">
        <title>Genome analysis of Candidatus Aschnera chinzeii, the bacterial endosymbiont of the blood-sucking bat fly Penicillidia jenynsii (Insecta: Diptera: Nycteribiidae).</title>
        <authorList>
            <person name="Koga R."/>
            <person name="Moriyama M."/>
            <person name="Nozaki T."/>
            <person name="Fukatsu T."/>
        </authorList>
    </citation>
    <scope>NUCLEOTIDE SEQUENCE</scope>
    <source>
        <strain evidence="16">Kw-01</strain>
    </source>
</reference>
<evidence type="ECO:0000256" key="9">
    <source>
        <dbReference type="ARBA" id="ARBA00023002"/>
    </source>
</evidence>
<evidence type="ECO:0000256" key="12">
    <source>
        <dbReference type="ARBA" id="ARBA00047572"/>
    </source>
</evidence>
<evidence type="ECO:0000259" key="15">
    <source>
        <dbReference type="PROSITE" id="PS51352"/>
    </source>
</evidence>
<keyword evidence="8 14" id="KW-0049">Antioxidant</keyword>
<comment type="subcellular location">
    <subcellularLocation>
        <location evidence="1 14">Cytoplasm</location>
    </subcellularLocation>
</comment>
<sequence>MSLINTCIKPFKNIAYKNGQFITITEKDIKGKWSIFFFYPANFTFVCPTELDDLSDHYTEFQTLSTEIYSISTDTQFSHVAWCNTSNIINKIQFTMISDSHWTLTRNFNVMRKYIENNEEKELGLAERATFIIDPNGIIQVIEITSEGIGRNAIELLRKLRAAQHVAKYPNEVCPAKWIPGKDILKPSIDLIGKI</sequence>
<dbReference type="Pfam" id="PF10417">
    <property type="entry name" value="1-cysPrx_C"/>
    <property type="match status" value="1"/>
</dbReference>
<dbReference type="Gene3D" id="3.40.30.10">
    <property type="entry name" value="Glutaredoxin"/>
    <property type="match status" value="1"/>
</dbReference>
<dbReference type="FunFam" id="3.40.30.10:FF:000002">
    <property type="entry name" value="Alkyl hydroperoxide reductase C"/>
    <property type="match status" value="1"/>
</dbReference>
<evidence type="ECO:0000256" key="13">
    <source>
        <dbReference type="PIRSR" id="PIRSR000239-1"/>
    </source>
</evidence>
<evidence type="ECO:0000256" key="2">
    <source>
        <dbReference type="ARBA" id="ARBA00009796"/>
    </source>
</evidence>
<evidence type="ECO:0000256" key="4">
    <source>
        <dbReference type="ARBA" id="ARBA00013021"/>
    </source>
</evidence>
<dbReference type="NCBIfam" id="TIGR03137">
    <property type="entry name" value="AhpC"/>
    <property type="match status" value="1"/>
</dbReference>
<dbReference type="AlphaFoldDB" id="A0AAT9G517"/>
<dbReference type="InterPro" id="IPR000866">
    <property type="entry name" value="AhpC/TSA"/>
</dbReference>
<dbReference type="Pfam" id="PF00578">
    <property type="entry name" value="AhpC-TSA"/>
    <property type="match status" value="1"/>
</dbReference>
<dbReference type="GO" id="GO:0033554">
    <property type="term" value="P:cellular response to stress"/>
    <property type="evidence" value="ECO:0007669"/>
    <property type="project" value="TreeGrafter"/>
</dbReference>
<dbReference type="SUPFAM" id="SSF52833">
    <property type="entry name" value="Thioredoxin-like"/>
    <property type="match status" value="1"/>
</dbReference>
<dbReference type="EMBL" id="AP028961">
    <property type="protein sequence ID" value="BET44830.1"/>
    <property type="molecule type" value="Genomic_DNA"/>
</dbReference>
<keyword evidence="7 14" id="KW-0575">Peroxidase</keyword>